<evidence type="ECO:0000313" key="9">
    <source>
        <dbReference type="Proteomes" id="UP000593567"/>
    </source>
</evidence>
<comment type="subcellular location">
    <subcellularLocation>
        <location evidence="1">Membrane</location>
    </subcellularLocation>
</comment>
<dbReference type="InterPro" id="IPR051423">
    <property type="entry name" value="CD225/Dispanin"/>
</dbReference>
<evidence type="ECO:0000256" key="2">
    <source>
        <dbReference type="ARBA" id="ARBA00006843"/>
    </source>
</evidence>
<feature type="compositionally biased region" description="Basic and acidic residues" evidence="6">
    <location>
        <begin position="1"/>
        <end position="12"/>
    </location>
</feature>
<proteinExistence type="inferred from homology"/>
<protein>
    <submittedName>
        <fullName evidence="8">Uncharacterized protein</fullName>
    </submittedName>
</protein>
<dbReference type="PANTHER" id="PTHR14948">
    <property type="entry name" value="NG5"/>
    <property type="match status" value="1"/>
</dbReference>
<comment type="caution">
    <text evidence="8">The sequence shown here is derived from an EMBL/GenBank/DDBJ whole genome shotgun (WGS) entry which is preliminary data.</text>
</comment>
<keyword evidence="4 7" id="KW-1133">Transmembrane helix</keyword>
<evidence type="ECO:0000256" key="1">
    <source>
        <dbReference type="ARBA" id="ARBA00004370"/>
    </source>
</evidence>
<dbReference type="PANTHER" id="PTHR14948:SF25">
    <property type="entry name" value="DUF4190 DOMAIN-CONTAINING PROTEIN"/>
    <property type="match status" value="1"/>
</dbReference>
<gene>
    <name evidence="8" type="ORF">EB796_018384</name>
</gene>
<evidence type="ECO:0000256" key="5">
    <source>
        <dbReference type="ARBA" id="ARBA00023136"/>
    </source>
</evidence>
<reference evidence="8" key="1">
    <citation type="submission" date="2020-06" db="EMBL/GenBank/DDBJ databases">
        <title>Draft genome of Bugula neritina, a colonial animal packing powerful symbionts and potential medicines.</title>
        <authorList>
            <person name="Rayko M."/>
        </authorList>
    </citation>
    <scope>NUCLEOTIDE SEQUENCE [LARGE SCALE GENOMIC DNA]</scope>
    <source>
        <strain evidence="8">Kwan_BN1</strain>
    </source>
</reference>
<evidence type="ECO:0000313" key="8">
    <source>
        <dbReference type="EMBL" id="KAF6023310.1"/>
    </source>
</evidence>
<evidence type="ECO:0000256" key="3">
    <source>
        <dbReference type="ARBA" id="ARBA00022692"/>
    </source>
</evidence>
<evidence type="ECO:0000256" key="6">
    <source>
        <dbReference type="SAM" id="MobiDB-lite"/>
    </source>
</evidence>
<name>A0A7J7JAP2_BUGNE</name>
<dbReference type="AlphaFoldDB" id="A0A7J7JAP2"/>
<organism evidence="8 9">
    <name type="scientific">Bugula neritina</name>
    <name type="common">Brown bryozoan</name>
    <name type="synonym">Sertularia neritina</name>
    <dbReference type="NCBI Taxonomy" id="10212"/>
    <lineage>
        <taxon>Eukaryota</taxon>
        <taxon>Metazoa</taxon>
        <taxon>Spiralia</taxon>
        <taxon>Lophotrochozoa</taxon>
        <taxon>Bryozoa</taxon>
        <taxon>Gymnolaemata</taxon>
        <taxon>Cheilostomatida</taxon>
        <taxon>Flustrina</taxon>
        <taxon>Buguloidea</taxon>
        <taxon>Bugulidae</taxon>
        <taxon>Bugula</taxon>
    </lineage>
</organism>
<dbReference type="EMBL" id="VXIV02002732">
    <property type="protein sequence ID" value="KAF6023310.1"/>
    <property type="molecule type" value="Genomic_DNA"/>
</dbReference>
<dbReference type="Pfam" id="PF04505">
    <property type="entry name" value="CD225"/>
    <property type="match status" value="1"/>
</dbReference>
<accession>A0A7J7JAP2</accession>
<feature type="region of interest" description="Disordered" evidence="6">
    <location>
        <begin position="1"/>
        <end position="25"/>
    </location>
</feature>
<dbReference type="InterPro" id="IPR007593">
    <property type="entry name" value="CD225/Dispanin_fam"/>
</dbReference>
<keyword evidence="3 7" id="KW-0812">Transmembrane</keyword>
<evidence type="ECO:0000256" key="7">
    <source>
        <dbReference type="SAM" id="Phobius"/>
    </source>
</evidence>
<evidence type="ECO:0000256" key="4">
    <source>
        <dbReference type="ARBA" id="ARBA00022989"/>
    </source>
</evidence>
<feature type="transmembrane region" description="Helical" evidence="7">
    <location>
        <begin position="30"/>
        <end position="56"/>
    </location>
</feature>
<feature type="transmembrane region" description="Helical" evidence="7">
    <location>
        <begin position="77"/>
        <end position="102"/>
    </location>
</feature>
<comment type="similarity">
    <text evidence="2">Belongs to the CD225/Dispanin family.</text>
</comment>
<keyword evidence="9" id="KW-1185">Reference proteome</keyword>
<sequence length="113" mass="12450">MNQINGDRRDHSYNVTQSALEQSSEPNNEMYILSILASLLCCVPCGLIGLMHVMASRIDYSRGSYSLSQKKSQQAKCWTGWACGLGLLFIIITISVTAVTVAKLARIANLPHY</sequence>
<feature type="compositionally biased region" description="Polar residues" evidence="6">
    <location>
        <begin position="13"/>
        <end position="25"/>
    </location>
</feature>
<dbReference type="GO" id="GO:0016020">
    <property type="term" value="C:membrane"/>
    <property type="evidence" value="ECO:0007669"/>
    <property type="project" value="UniProtKB-SubCell"/>
</dbReference>
<keyword evidence="5 7" id="KW-0472">Membrane</keyword>
<dbReference type="Proteomes" id="UP000593567">
    <property type="component" value="Unassembled WGS sequence"/>
</dbReference>